<organism evidence="3 4">
    <name type="scientific">Actinia tenebrosa</name>
    <name type="common">Australian red waratah sea anemone</name>
    <dbReference type="NCBI Taxonomy" id="6105"/>
    <lineage>
        <taxon>Eukaryota</taxon>
        <taxon>Metazoa</taxon>
        <taxon>Cnidaria</taxon>
        <taxon>Anthozoa</taxon>
        <taxon>Hexacorallia</taxon>
        <taxon>Actiniaria</taxon>
        <taxon>Actiniidae</taxon>
        <taxon>Actinia</taxon>
    </lineage>
</organism>
<dbReference type="RefSeq" id="XP_031561266.1">
    <property type="nucleotide sequence ID" value="XM_031705406.1"/>
</dbReference>
<feature type="signal peptide" evidence="2">
    <location>
        <begin position="1"/>
        <end position="19"/>
    </location>
</feature>
<dbReference type="AlphaFoldDB" id="A0A6P8I161"/>
<reference evidence="4" key="1">
    <citation type="submission" date="2025-08" db="UniProtKB">
        <authorList>
            <consortium name="RefSeq"/>
        </authorList>
    </citation>
    <scope>IDENTIFICATION</scope>
    <source>
        <tissue evidence="4">Tentacle</tissue>
    </source>
</reference>
<feature type="chain" id="PRO_5028431110" evidence="2">
    <location>
        <begin position="20"/>
        <end position="101"/>
    </location>
</feature>
<proteinExistence type="predicted"/>
<feature type="region of interest" description="Disordered" evidence="1">
    <location>
        <begin position="21"/>
        <end position="101"/>
    </location>
</feature>
<keyword evidence="2" id="KW-0732">Signal</keyword>
<dbReference type="Proteomes" id="UP000515163">
    <property type="component" value="Unplaced"/>
</dbReference>
<gene>
    <name evidence="4" type="primary">LOC116297221</name>
</gene>
<sequence>MNGKLAFVVFLCLVVLVVSKSTSKHAKKEKKKEPLEDSRRVEGEKPQEDEENEISDRVEGGVGTGQTKPLHDDEAEADAAASAEPIPTKPPTGAKPGEIEV</sequence>
<evidence type="ECO:0000313" key="4">
    <source>
        <dbReference type="RefSeq" id="XP_031561266.1"/>
    </source>
</evidence>
<accession>A0A6P8I161</accession>
<name>A0A6P8I161_ACTTE</name>
<dbReference type="InParanoid" id="A0A6P8I161"/>
<feature type="compositionally biased region" description="Basic and acidic residues" evidence="1">
    <location>
        <begin position="31"/>
        <end position="46"/>
    </location>
</feature>
<evidence type="ECO:0000256" key="2">
    <source>
        <dbReference type="SAM" id="SignalP"/>
    </source>
</evidence>
<keyword evidence="3" id="KW-1185">Reference proteome</keyword>
<protein>
    <submittedName>
        <fullName evidence="4">Uncharacterized protein LOC116297221</fullName>
    </submittedName>
</protein>
<evidence type="ECO:0000313" key="3">
    <source>
        <dbReference type="Proteomes" id="UP000515163"/>
    </source>
</evidence>
<dbReference type="OrthoDB" id="10444266at2759"/>
<dbReference type="KEGG" id="aten:116297221"/>
<dbReference type="GeneID" id="116297221"/>
<evidence type="ECO:0000256" key="1">
    <source>
        <dbReference type="SAM" id="MobiDB-lite"/>
    </source>
</evidence>